<comment type="caution">
    <text evidence="1">The sequence shown here is derived from an EMBL/GenBank/DDBJ whole genome shotgun (WGS) entry which is preliminary data.</text>
</comment>
<name>A0A4S3MMH3_9RHOB</name>
<dbReference type="OrthoDB" id="5287589at2"/>
<evidence type="ECO:0000313" key="2">
    <source>
        <dbReference type="Proteomes" id="UP000309450"/>
    </source>
</evidence>
<sequence>MSPQAARKAFRRASEGHAWRGEVLPVVAVPGQKGGNGGTVWALDLDRCSPTLRAKLDAAGGR</sequence>
<dbReference type="EMBL" id="SSND01000005">
    <property type="protein sequence ID" value="THD81540.1"/>
    <property type="molecule type" value="Genomic_DNA"/>
</dbReference>
<keyword evidence="2" id="KW-1185">Reference proteome</keyword>
<dbReference type="Proteomes" id="UP000309450">
    <property type="component" value="Unassembled WGS sequence"/>
</dbReference>
<accession>A0A4S3MMH3</accession>
<dbReference type="AlphaFoldDB" id="A0A4S3MMH3"/>
<evidence type="ECO:0000313" key="1">
    <source>
        <dbReference type="EMBL" id="THD81540.1"/>
    </source>
</evidence>
<reference evidence="1 2" key="1">
    <citation type="submission" date="2019-04" db="EMBL/GenBank/DDBJ databases">
        <title>Draft genome sequence of Gemmobacter aestuarii sp. nov.</title>
        <authorList>
            <person name="Hameed A."/>
            <person name="Lin S.-Y."/>
            <person name="Shahina M."/>
            <person name="Lai W.-A."/>
            <person name="Young C.-C."/>
        </authorList>
    </citation>
    <scope>NUCLEOTIDE SEQUENCE [LARGE SCALE GENOMIC DNA]</scope>
    <source>
        <strain evidence="1 2">CC-PW-75</strain>
    </source>
</reference>
<organism evidence="1 2">
    <name type="scientific">Aliigemmobacter aestuarii</name>
    <dbReference type="NCBI Taxonomy" id="1445661"/>
    <lineage>
        <taxon>Bacteria</taxon>
        <taxon>Pseudomonadati</taxon>
        <taxon>Pseudomonadota</taxon>
        <taxon>Alphaproteobacteria</taxon>
        <taxon>Rhodobacterales</taxon>
        <taxon>Paracoccaceae</taxon>
        <taxon>Aliigemmobacter</taxon>
    </lineage>
</organism>
<protein>
    <submittedName>
        <fullName evidence="1">Uncharacterized protein</fullName>
    </submittedName>
</protein>
<gene>
    <name evidence="1" type="ORF">E7811_16680</name>
</gene>
<proteinExistence type="predicted"/>